<name>A0A377LZK1_ENTCL</name>
<dbReference type="Proteomes" id="UP000255106">
    <property type="component" value="Unassembled WGS sequence"/>
</dbReference>
<dbReference type="EMBL" id="UGJB01000004">
    <property type="protein sequence ID" value="STQ11817.1"/>
    <property type="molecule type" value="Genomic_DNA"/>
</dbReference>
<dbReference type="AlphaFoldDB" id="A0A377LZK1"/>
<dbReference type="GO" id="GO:0016798">
    <property type="term" value="F:hydrolase activity, acting on glycosyl bonds"/>
    <property type="evidence" value="ECO:0007669"/>
    <property type="project" value="UniProtKB-KW"/>
</dbReference>
<dbReference type="SUPFAM" id="SSF51445">
    <property type="entry name" value="(Trans)glycosidases"/>
    <property type="match status" value="1"/>
</dbReference>
<dbReference type="InterPro" id="IPR017853">
    <property type="entry name" value="GH"/>
</dbReference>
<accession>A0A377LZK1</accession>
<keyword evidence="2" id="KW-0378">Hydrolase</keyword>
<keyword evidence="1 2" id="KW-0326">Glycosidase</keyword>
<reference evidence="2 3" key="1">
    <citation type="submission" date="2018-06" db="EMBL/GenBank/DDBJ databases">
        <authorList>
            <consortium name="Pathogen Informatics"/>
            <person name="Doyle S."/>
        </authorList>
    </citation>
    <scope>NUCLEOTIDE SEQUENCE [LARGE SCALE GENOMIC DNA]</scope>
    <source>
        <strain evidence="2 3">NCTC10005</strain>
    </source>
</reference>
<proteinExistence type="predicted"/>
<evidence type="ECO:0000313" key="2">
    <source>
        <dbReference type="EMBL" id="STQ11817.1"/>
    </source>
</evidence>
<organism evidence="2 3">
    <name type="scientific">Enterobacter cloacae</name>
    <dbReference type="NCBI Taxonomy" id="550"/>
    <lineage>
        <taxon>Bacteria</taxon>
        <taxon>Pseudomonadati</taxon>
        <taxon>Pseudomonadota</taxon>
        <taxon>Gammaproteobacteria</taxon>
        <taxon>Enterobacterales</taxon>
        <taxon>Enterobacteriaceae</taxon>
        <taxon>Enterobacter</taxon>
        <taxon>Enterobacter cloacae complex</taxon>
    </lineage>
</organism>
<evidence type="ECO:0000313" key="3">
    <source>
        <dbReference type="Proteomes" id="UP000255106"/>
    </source>
</evidence>
<dbReference type="Gene3D" id="3.20.20.80">
    <property type="entry name" value="Glycosidases"/>
    <property type="match status" value="1"/>
</dbReference>
<evidence type="ECO:0000256" key="1">
    <source>
        <dbReference type="ARBA" id="ARBA00023295"/>
    </source>
</evidence>
<sequence length="66" mass="7757">MLLAGDEFGRTQKGNNNCYCQDSEISWINWKGLSENDVALREFTRHLIALRAKQPLLRRERLARRP</sequence>
<dbReference type="EC" id="3.2.1.-" evidence="2"/>
<protein>
    <submittedName>
        <fullName evidence="2">Glycogen debranching protein GlgX</fullName>
        <ecNumber evidence="2">3.2.1.-</ecNumber>
    </submittedName>
</protein>
<gene>
    <name evidence="2" type="primary">glgX_5</name>
    <name evidence="2" type="ORF">NCTC10005_04598</name>
</gene>
<dbReference type="PANTHER" id="PTHR43002">
    <property type="entry name" value="GLYCOGEN DEBRANCHING ENZYME"/>
    <property type="match status" value="1"/>
</dbReference>